<evidence type="ECO:0000256" key="17">
    <source>
        <dbReference type="ARBA" id="ARBA00048623"/>
    </source>
</evidence>
<accession>A0A1B2M0Z0</accession>
<dbReference type="NCBIfam" id="TIGR00317">
    <property type="entry name" value="cobS"/>
    <property type="match status" value="1"/>
</dbReference>
<dbReference type="GO" id="GO:0009236">
    <property type="term" value="P:cobalamin biosynthetic process"/>
    <property type="evidence" value="ECO:0007669"/>
    <property type="project" value="UniProtKB-UniRule"/>
</dbReference>
<feature type="transmembrane region" description="Helical" evidence="19">
    <location>
        <begin position="28"/>
        <end position="52"/>
    </location>
</feature>
<comment type="catalytic activity">
    <reaction evidence="17 19">
        <text>alpha-ribazole + adenosylcob(III)inamide-GDP = adenosylcob(III)alamin + GMP + H(+)</text>
        <dbReference type="Rhea" id="RHEA:16049"/>
        <dbReference type="ChEBI" id="CHEBI:10329"/>
        <dbReference type="ChEBI" id="CHEBI:15378"/>
        <dbReference type="ChEBI" id="CHEBI:18408"/>
        <dbReference type="ChEBI" id="CHEBI:58115"/>
        <dbReference type="ChEBI" id="CHEBI:60487"/>
        <dbReference type="EC" id="2.7.8.26"/>
    </reaction>
</comment>
<dbReference type="EMBL" id="CP016895">
    <property type="protein sequence ID" value="AOA58683.1"/>
    <property type="molecule type" value="Genomic_DNA"/>
</dbReference>
<keyword evidence="8 19" id="KW-0169">Cobalamin biosynthesis</keyword>
<comment type="function">
    <text evidence="14 19">Joins adenosylcobinamide-GDP and alpha-ribazole to generate adenosylcobalamin (Ado-cobalamin). Also synthesizes adenosylcobalamin 5'-phosphate from adenosylcobinamide-GDP and alpha-ribazole 5'-phosphate.</text>
</comment>
<gene>
    <name evidence="19" type="primary">cobS</name>
    <name evidence="20" type="ORF">BFG52_10175</name>
</gene>
<evidence type="ECO:0000256" key="12">
    <source>
        <dbReference type="ARBA" id="ARBA00022989"/>
    </source>
</evidence>
<dbReference type="STRING" id="1789224.BFG52_10175"/>
<evidence type="ECO:0000256" key="7">
    <source>
        <dbReference type="ARBA" id="ARBA00022475"/>
    </source>
</evidence>
<evidence type="ECO:0000256" key="9">
    <source>
        <dbReference type="ARBA" id="ARBA00022679"/>
    </source>
</evidence>
<dbReference type="Pfam" id="PF02654">
    <property type="entry name" value="CobS"/>
    <property type="match status" value="1"/>
</dbReference>
<sequence>MKAFLVALQFLTTIPIRLKQAPSELQQAASVLFYPVIGMIIGALLFAVAYLLHPLPIILSSTLLLVLWVLLTGGLHLDGLADTCDAWMDGNADPQRRLSIMKDPHCGTMGVLSLMMLCLLKWSALYVILAQHHLSLLIISPVLGRAAAMLLLLTTEYVRESGLAAAMSQHLHQLATSTILLLCIAFSVLWSIGGLIAIGVLTLFTCLLRATFIKRFGGITGDTLGASIEIAEVVVLFTMLIYLLS</sequence>
<comment type="catalytic activity">
    <reaction evidence="18 19">
        <text>alpha-ribazole 5'-phosphate + adenosylcob(III)inamide-GDP = adenosylcob(III)alamin 5'-phosphate + GMP + H(+)</text>
        <dbReference type="Rhea" id="RHEA:23560"/>
        <dbReference type="ChEBI" id="CHEBI:15378"/>
        <dbReference type="ChEBI" id="CHEBI:57918"/>
        <dbReference type="ChEBI" id="CHEBI:58115"/>
        <dbReference type="ChEBI" id="CHEBI:60487"/>
        <dbReference type="ChEBI" id="CHEBI:60493"/>
        <dbReference type="EC" id="2.7.8.26"/>
    </reaction>
</comment>
<keyword evidence="10 19" id="KW-0812">Transmembrane</keyword>
<proteinExistence type="inferred from homology"/>
<keyword evidence="11 19" id="KW-0460">Magnesium</keyword>
<keyword evidence="12 19" id="KW-1133">Transmembrane helix</keyword>
<evidence type="ECO:0000313" key="20">
    <source>
        <dbReference type="EMBL" id="AOA58683.1"/>
    </source>
</evidence>
<evidence type="ECO:0000256" key="16">
    <source>
        <dbReference type="ARBA" id="ARBA00032853"/>
    </source>
</evidence>
<keyword evidence="9 19" id="KW-0808">Transferase</keyword>
<reference evidence="20 21" key="1">
    <citation type="submission" date="2016-08" db="EMBL/GenBank/DDBJ databases">
        <authorList>
            <person name="Seilhamer J.J."/>
        </authorList>
    </citation>
    <scope>NUCLEOTIDE SEQUENCE [LARGE SCALE GENOMIC DNA]</scope>
    <source>
        <strain evidence="20 21">BRTC-1</strain>
    </source>
</reference>
<comment type="similarity">
    <text evidence="4 19">Belongs to the CobS family.</text>
</comment>
<evidence type="ECO:0000313" key="21">
    <source>
        <dbReference type="Proteomes" id="UP000093391"/>
    </source>
</evidence>
<dbReference type="HAMAP" id="MF_00719">
    <property type="entry name" value="CobS"/>
    <property type="match status" value="1"/>
</dbReference>
<feature type="transmembrane region" description="Helical" evidence="19">
    <location>
        <begin position="224"/>
        <end position="244"/>
    </location>
</feature>
<dbReference type="GO" id="GO:0008818">
    <property type="term" value="F:cobalamin 5'-phosphate synthase activity"/>
    <property type="evidence" value="ECO:0007669"/>
    <property type="project" value="UniProtKB-UniRule"/>
</dbReference>
<dbReference type="RefSeq" id="WP_067555599.1">
    <property type="nucleotide sequence ID" value="NZ_CP016895.1"/>
</dbReference>
<feature type="transmembrane region" description="Helical" evidence="19">
    <location>
        <begin position="136"/>
        <end position="159"/>
    </location>
</feature>
<comment type="subcellular location">
    <subcellularLocation>
        <location evidence="2 19">Cell membrane</location>
        <topology evidence="2 19">Multi-pass membrane protein</topology>
    </subcellularLocation>
</comment>
<evidence type="ECO:0000256" key="18">
    <source>
        <dbReference type="ARBA" id="ARBA00049504"/>
    </source>
</evidence>
<evidence type="ECO:0000256" key="13">
    <source>
        <dbReference type="ARBA" id="ARBA00023136"/>
    </source>
</evidence>
<evidence type="ECO:0000256" key="2">
    <source>
        <dbReference type="ARBA" id="ARBA00004651"/>
    </source>
</evidence>
<evidence type="ECO:0000256" key="3">
    <source>
        <dbReference type="ARBA" id="ARBA00004663"/>
    </source>
</evidence>
<dbReference type="NCBIfam" id="NF001278">
    <property type="entry name" value="PRK00235.1-5"/>
    <property type="match status" value="1"/>
</dbReference>
<dbReference type="UniPathway" id="UPA00148">
    <property type="reaction ID" value="UER00238"/>
</dbReference>
<comment type="pathway">
    <text evidence="3 19">Cofactor biosynthesis; adenosylcobalamin biosynthesis; adenosylcobalamin from cob(II)yrinate a,c-diamide: step 7/7.</text>
</comment>
<evidence type="ECO:0000256" key="19">
    <source>
        <dbReference type="HAMAP-Rule" id="MF_00719"/>
    </source>
</evidence>
<protein>
    <recommendedName>
        <fullName evidence="6 19">Adenosylcobinamide-GDP ribazoletransferase</fullName>
        <ecNumber evidence="5 19">2.7.8.26</ecNumber>
    </recommendedName>
    <alternativeName>
        <fullName evidence="16 19">Cobalamin synthase</fullName>
    </alternativeName>
    <alternativeName>
        <fullName evidence="15 19">Cobalamin-5'-phosphate synthase</fullName>
    </alternativeName>
</protein>
<dbReference type="AlphaFoldDB" id="A0A1B2M0Z0"/>
<feature type="transmembrane region" description="Helical" evidence="19">
    <location>
        <begin position="109"/>
        <end position="129"/>
    </location>
</feature>
<evidence type="ECO:0000256" key="8">
    <source>
        <dbReference type="ARBA" id="ARBA00022573"/>
    </source>
</evidence>
<evidence type="ECO:0000256" key="5">
    <source>
        <dbReference type="ARBA" id="ARBA00013200"/>
    </source>
</evidence>
<name>A0A1B2M0Z0_9GAMM</name>
<keyword evidence="21" id="KW-1185">Reference proteome</keyword>
<evidence type="ECO:0000256" key="15">
    <source>
        <dbReference type="ARBA" id="ARBA00032605"/>
    </source>
</evidence>
<evidence type="ECO:0000256" key="4">
    <source>
        <dbReference type="ARBA" id="ARBA00010561"/>
    </source>
</evidence>
<evidence type="ECO:0000256" key="6">
    <source>
        <dbReference type="ARBA" id="ARBA00015850"/>
    </source>
</evidence>
<feature type="transmembrane region" description="Helical" evidence="19">
    <location>
        <begin position="57"/>
        <end position="77"/>
    </location>
</feature>
<dbReference type="KEGG" id="ala:BFG52_10175"/>
<evidence type="ECO:0000256" key="14">
    <source>
        <dbReference type="ARBA" id="ARBA00025228"/>
    </source>
</evidence>
<dbReference type="EC" id="2.7.8.26" evidence="5 19"/>
<keyword evidence="13 19" id="KW-0472">Membrane</keyword>
<comment type="cofactor">
    <cofactor evidence="1 19">
        <name>Mg(2+)</name>
        <dbReference type="ChEBI" id="CHEBI:18420"/>
    </cofactor>
</comment>
<evidence type="ECO:0000256" key="1">
    <source>
        <dbReference type="ARBA" id="ARBA00001946"/>
    </source>
</evidence>
<feature type="transmembrane region" description="Helical" evidence="19">
    <location>
        <begin position="179"/>
        <end position="212"/>
    </location>
</feature>
<dbReference type="OrthoDB" id="9794626at2"/>
<evidence type="ECO:0000256" key="10">
    <source>
        <dbReference type="ARBA" id="ARBA00022692"/>
    </source>
</evidence>
<organism evidence="20 21">
    <name type="scientific">Acinetobacter larvae</name>
    <dbReference type="NCBI Taxonomy" id="1789224"/>
    <lineage>
        <taxon>Bacteria</taxon>
        <taxon>Pseudomonadati</taxon>
        <taxon>Pseudomonadota</taxon>
        <taxon>Gammaproteobacteria</taxon>
        <taxon>Moraxellales</taxon>
        <taxon>Moraxellaceae</taxon>
        <taxon>Acinetobacter</taxon>
    </lineage>
</organism>
<evidence type="ECO:0000256" key="11">
    <source>
        <dbReference type="ARBA" id="ARBA00022842"/>
    </source>
</evidence>
<dbReference type="Proteomes" id="UP000093391">
    <property type="component" value="Chromosome"/>
</dbReference>
<dbReference type="InterPro" id="IPR003805">
    <property type="entry name" value="CobS"/>
</dbReference>
<dbReference type="PANTHER" id="PTHR34148:SF1">
    <property type="entry name" value="ADENOSYLCOBINAMIDE-GDP RIBAZOLETRANSFERASE"/>
    <property type="match status" value="1"/>
</dbReference>
<dbReference type="PANTHER" id="PTHR34148">
    <property type="entry name" value="ADENOSYLCOBINAMIDE-GDP RIBAZOLETRANSFERASE"/>
    <property type="match status" value="1"/>
</dbReference>
<dbReference type="GO" id="GO:0005886">
    <property type="term" value="C:plasma membrane"/>
    <property type="evidence" value="ECO:0007669"/>
    <property type="project" value="UniProtKB-SubCell"/>
</dbReference>
<keyword evidence="7 19" id="KW-1003">Cell membrane</keyword>
<dbReference type="GO" id="GO:0051073">
    <property type="term" value="F:adenosylcobinamide-GDP ribazoletransferase activity"/>
    <property type="evidence" value="ECO:0007669"/>
    <property type="project" value="UniProtKB-UniRule"/>
</dbReference>